<dbReference type="SUPFAM" id="SSF47384">
    <property type="entry name" value="Homodimeric domain of signal transducing histidine kinase"/>
    <property type="match status" value="1"/>
</dbReference>
<evidence type="ECO:0000313" key="16">
    <source>
        <dbReference type="EMBL" id="QAA30868.1"/>
    </source>
</evidence>
<evidence type="ECO:0000256" key="13">
    <source>
        <dbReference type="ARBA" id="ARBA00023136"/>
    </source>
</evidence>
<dbReference type="PANTHER" id="PTHR45528">
    <property type="entry name" value="SENSOR HISTIDINE KINASE CPXA"/>
    <property type="match status" value="1"/>
</dbReference>
<keyword evidence="4" id="KW-1003">Cell membrane</keyword>
<dbReference type="InterPro" id="IPR003661">
    <property type="entry name" value="HisK_dim/P_dom"/>
</dbReference>
<accession>A0A3R5UDK6</accession>
<keyword evidence="7 14" id="KW-0812">Transmembrane</keyword>
<dbReference type="Proteomes" id="UP000286268">
    <property type="component" value="Chromosome"/>
</dbReference>
<evidence type="ECO:0000256" key="4">
    <source>
        <dbReference type="ARBA" id="ARBA00022475"/>
    </source>
</evidence>
<feature type="transmembrane region" description="Helical" evidence="14">
    <location>
        <begin position="273"/>
        <end position="290"/>
    </location>
</feature>
<protein>
    <recommendedName>
        <fullName evidence="3">histidine kinase</fullName>
        <ecNumber evidence="3">2.7.13.3</ecNumber>
    </recommendedName>
</protein>
<dbReference type="SMART" id="SM00388">
    <property type="entry name" value="HisKA"/>
    <property type="match status" value="1"/>
</dbReference>
<dbReference type="CDD" id="cd00082">
    <property type="entry name" value="HisKA"/>
    <property type="match status" value="1"/>
</dbReference>
<dbReference type="InterPro" id="IPR004358">
    <property type="entry name" value="Sig_transdc_His_kin-like_C"/>
</dbReference>
<dbReference type="Pfam" id="PF00512">
    <property type="entry name" value="HisKA"/>
    <property type="match status" value="1"/>
</dbReference>
<evidence type="ECO:0000256" key="3">
    <source>
        <dbReference type="ARBA" id="ARBA00012438"/>
    </source>
</evidence>
<dbReference type="InterPro" id="IPR036890">
    <property type="entry name" value="HATPase_C_sf"/>
</dbReference>
<dbReference type="RefSeq" id="WP_128211315.1">
    <property type="nucleotide sequence ID" value="NZ_CP025746.1"/>
</dbReference>
<dbReference type="PRINTS" id="PR00344">
    <property type="entry name" value="BCTRLSENSOR"/>
</dbReference>
<dbReference type="InterPro" id="IPR036097">
    <property type="entry name" value="HisK_dim/P_sf"/>
</dbReference>
<evidence type="ECO:0000256" key="8">
    <source>
        <dbReference type="ARBA" id="ARBA00022741"/>
    </source>
</evidence>
<dbReference type="InterPro" id="IPR003594">
    <property type="entry name" value="HATPase_dom"/>
</dbReference>
<keyword evidence="12" id="KW-0902">Two-component regulatory system</keyword>
<evidence type="ECO:0000256" key="11">
    <source>
        <dbReference type="ARBA" id="ARBA00022989"/>
    </source>
</evidence>
<keyword evidence="13 14" id="KW-0472">Membrane</keyword>
<dbReference type="OrthoDB" id="9792991at2"/>
<dbReference type="InterPro" id="IPR050398">
    <property type="entry name" value="HssS/ArlS-like"/>
</dbReference>
<dbReference type="Pfam" id="PF02518">
    <property type="entry name" value="HATPase_c"/>
    <property type="match status" value="1"/>
</dbReference>
<feature type="domain" description="Histidine kinase" evidence="15">
    <location>
        <begin position="402"/>
        <end position="617"/>
    </location>
</feature>
<reference evidence="16 17" key="1">
    <citation type="submission" date="2018-01" db="EMBL/GenBank/DDBJ databases">
        <title>Genome Sequencing and Assembly of Anaerobacter polyendosporus strain CT4.</title>
        <authorList>
            <person name="Tachaapaikoon C."/>
            <person name="Sutheeworapong S."/>
            <person name="Jenjaroenpun P."/>
            <person name="Wongsurawat T."/>
            <person name="Nookeaw I."/>
            <person name="Cheawchanlertfa P."/>
            <person name="Kosugi A."/>
            <person name="Cheevadhanarak S."/>
            <person name="Ratanakhanokchai K."/>
        </authorList>
    </citation>
    <scope>NUCLEOTIDE SEQUENCE [LARGE SCALE GENOMIC DNA]</scope>
    <source>
        <strain evidence="16 17">CT4</strain>
    </source>
</reference>
<keyword evidence="17" id="KW-1185">Reference proteome</keyword>
<comment type="subcellular location">
    <subcellularLocation>
        <location evidence="2">Cell membrane</location>
        <topology evidence="2">Multi-pass membrane protein</topology>
    </subcellularLocation>
</comment>
<evidence type="ECO:0000256" key="12">
    <source>
        <dbReference type="ARBA" id="ARBA00023012"/>
    </source>
</evidence>
<feature type="transmembrane region" description="Helical" evidence="14">
    <location>
        <begin position="205"/>
        <end position="228"/>
    </location>
</feature>
<feature type="transmembrane region" description="Helical" evidence="14">
    <location>
        <begin position="21"/>
        <end position="40"/>
    </location>
</feature>
<keyword evidence="5" id="KW-0597">Phosphoprotein</keyword>
<dbReference type="SMART" id="SM00387">
    <property type="entry name" value="HATPase_c"/>
    <property type="match status" value="1"/>
</dbReference>
<dbReference type="PROSITE" id="PS50109">
    <property type="entry name" value="HIS_KIN"/>
    <property type="match status" value="1"/>
</dbReference>
<keyword evidence="10" id="KW-0067">ATP-binding</keyword>
<evidence type="ECO:0000259" key="15">
    <source>
        <dbReference type="PROSITE" id="PS50109"/>
    </source>
</evidence>
<evidence type="ECO:0000256" key="6">
    <source>
        <dbReference type="ARBA" id="ARBA00022679"/>
    </source>
</evidence>
<keyword evidence="8" id="KW-0547">Nucleotide-binding</keyword>
<evidence type="ECO:0000256" key="14">
    <source>
        <dbReference type="SAM" id="Phobius"/>
    </source>
</evidence>
<evidence type="ECO:0000256" key="1">
    <source>
        <dbReference type="ARBA" id="ARBA00000085"/>
    </source>
</evidence>
<dbReference type="EMBL" id="CP025746">
    <property type="protein sequence ID" value="QAA30868.1"/>
    <property type="molecule type" value="Genomic_DNA"/>
</dbReference>
<keyword evidence="9" id="KW-0418">Kinase</keyword>
<dbReference type="SUPFAM" id="SSF55874">
    <property type="entry name" value="ATPase domain of HSP90 chaperone/DNA topoisomerase II/histidine kinase"/>
    <property type="match status" value="1"/>
</dbReference>
<evidence type="ECO:0000256" key="5">
    <source>
        <dbReference type="ARBA" id="ARBA00022553"/>
    </source>
</evidence>
<evidence type="ECO:0000256" key="7">
    <source>
        <dbReference type="ARBA" id="ARBA00022692"/>
    </source>
</evidence>
<name>A0A3R5UDK6_9CLOT</name>
<comment type="catalytic activity">
    <reaction evidence="1">
        <text>ATP + protein L-histidine = ADP + protein N-phospho-L-histidine.</text>
        <dbReference type="EC" id="2.7.13.3"/>
    </reaction>
</comment>
<dbReference type="Gene3D" id="3.30.565.10">
    <property type="entry name" value="Histidine kinase-like ATPase, C-terminal domain"/>
    <property type="match status" value="1"/>
</dbReference>
<dbReference type="FunFam" id="1.10.287.130:FF:000008">
    <property type="entry name" value="Two-component sensor histidine kinase"/>
    <property type="match status" value="1"/>
</dbReference>
<evidence type="ECO:0000256" key="2">
    <source>
        <dbReference type="ARBA" id="ARBA00004651"/>
    </source>
</evidence>
<evidence type="ECO:0000256" key="10">
    <source>
        <dbReference type="ARBA" id="ARBA00022840"/>
    </source>
</evidence>
<keyword evidence="6" id="KW-0808">Transferase</keyword>
<dbReference type="PANTHER" id="PTHR45528:SF1">
    <property type="entry name" value="SENSOR HISTIDINE KINASE CPXA"/>
    <property type="match status" value="1"/>
</dbReference>
<proteinExistence type="predicted"/>
<dbReference type="GO" id="GO:0000155">
    <property type="term" value="F:phosphorelay sensor kinase activity"/>
    <property type="evidence" value="ECO:0007669"/>
    <property type="project" value="InterPro"/>
</dbReference>
<dbReference type="GO" id="GO:0005524">
    <property type="term" value="F:ATP binding"/>
    <property type="evidence" value="ECO:0007669"/>
    <property type="project" value="UniProtKB-KW"/>
</dbReference>
<sequence>MGIRWTSKAGTKINNYWSKVFKIEIYLIIATFLALIYFFYKIDFQDDWNWKYGVSWKNVLLSENEYRLNRLKLDSWDMSKIFSSSTNEYTLIHENKKDDWKIDDLRSSLYKISNNVGFAIINKSSGDVFTNREWLYKQINSSGKSTEEILDDLGYVTYYTVDNVNTFNSYIVRNDLLGDYDKKVLANYKEVYFIRDSYYTSYIRAVQLFFIFIILLISFLATMIFKIIRYRKKNGRGSLDSIIKSLLIYKNFFRAKRGILVLPSLLNKYRVKVFKTIIVLALVFIVLIIIDYKMNYSINRIDYLLISVGIYNFSGNIIRIIRDLLFVLVGILLLDRVYKLEELINQTKVLATGNLNNKIAIEDAGDSFGELIENINSIRDGYEIVLENQLKSEKLKTELITNVSHDLRTPLTSIINYVDILKREDITEEERKDYLEILSNKSYKLKNLIDDLFEISKMSSGKVTLEKNDLDIVELVYQTLGEYIELYEEKELEVRVNAPESLMVKLDGYRMSRVLNNIIINAIKYSMNNTRIYIDIVDSSEAIKISFKNIAFYEMNFNNDEIFERFVRGDSSRNSEVDGSGLGLAIARSIVELHSGKMDIETEGDMFKLYISIPKDLE</sequence>
<evidence type="ECO:0000256" key="9">
    <source>
        <dbReference type="ARBA" id="ARBA00022777"/>
    </source>
</evidence>
<gene>
    <name evidence="16" type="ORF">C1I91_03870</name>
</gene>
<keyword evidence="11 14" id="KW-1133">Transmembrane helix</keyword>
<dbReference type="AlphaFoldDB" id="A0A3R5UDK6"/>
<dbReference type="EC" id="2.7.13.3" evidence="3"/>
<dbReference type="Gene3D" id="1.10.287.130">
    <property type="match status" value="1"/>
</dbReference>
<dbReference type="GO" id="GO:0005886">
    <property type="term" value="C:plasma membrane"/>
    <property type="evidence" value="ECO:0007669"/>
    <property type="project" value="UniProtKB-SubCell"/>
</dbReference>
<dbReference type="InterPro" id="IPR005467">
    <property type="entry name" value="His_kinase_dom"/>
</dbReference>
<dbReference type="FunFam" id="3.30.565.10:FF:000013">
    <property type="entry name" value="Two-component sensor histidine kinase"/>
    <property type="match status" value="1"/>
</dbReference>
<dbReference type="KEGG" id="cmah:C1I91_03870"/>
<evidence type="ECO:0000313" key="17">
    <source>
        <dbReference type="Proteomes" id="UP000286268"/>
    </source>
</evidence>
<organism evidence="16 17">
    <name type="scientific">Clostridium manihotivorum</name>
    <dbReference type="NCBI Taxonomy" id="2320868"/>
    <lineage>
        <taxon>Bacteria</taxon>
        <taxon>Bacillati</taxon>
        <taxon>Bacillota</taxon>
        <taxon>Clostridia</taxon>
        <taxon>Eubacteriales</taxon>
        <taxon>Clostridiaceae</taxon>
        <taxon>Clostridium</taxon>
    </lineage>
</organism>